<dbReference type="CDD" id="cd09272">
    <property type="entry name" value="RNase_HI_RT_Ty1"/>
    <property type="match status" value="1"/>
</dbReference>
<dbReference type="Pfam" id="PF14392">
    <property type="entry name" value="zf-CCHC_4"/>
    <property type="match status" value="1"/>
</dbReference>
<feature type="domain" description="CCHC-type" evidence="4">
    <location>
        <begin position="1080"/>
        <end position="1093"/>
    </location>
</feature>
<reference evidence="5" key="1">
    <citation type="submission" date="2018-02" db="EMBL/GenBank/DDBJ databases">
        <authorList>
            <person name="Cohen D.B."/>
            <person name="Kent A.D."/>
        </authorList>
    </citation>
    <scope>NUCLEOTIDE SEQUENCE</scope>
</reference>
<feature type="compositionally biased region" description="Polar residues" evidence="3">
    <location>
        <begin position="1138"/>
        <end position="1149"/>
    </location>
</feature>
<dbReference type="InterPro" id="IPR021109">
    <property type="entry name" value="Peptidase_aspartic_dom_sf"/>
</dbReference>
<feature type="compositionally biased region" description="Polar residues" evidence="3">
    <location>
        <begin position="236"/>
        <end position="246"/>
    </location>
</feature>
<feature type="coiled-coil region" evidence="2">
    <location>
        <begin position="1"/>
        <end position="28"/>
    </location>
</feature>
<dbReference type="InterPro" id="IPR005162">
    <property type="entry name" value="Retrotrans_gag_dom"/>
</dbReference>
<organism evidence="5">
    <name type="scientific">Fagus sylvatica</name>
    <name type="common">Beechnut</name>
    <dbReference type="NCBI Taxonomy" id="28930"/>
    <lineage>
        <taxon>Eukaryota</taxon>
        <taxon>Viridiplantae</taxon>
        <taxon>Streptophyta</taxon>
        <taxon>Embryophyta</taxon>
        <taxon>Tracheophyta</taxon>
        <taxon>Spermatophyta</taxon>
        <taxon>Magnoliopsida</taxon>
        <taxon>eudicotyledons</taxon>
        <taxon>Gunneridae</taxon>
        <taxon>Pentapetalae</taxon>
        <taxon>rosids</taxon>
        <taxon>fabids</taxon>
        <taxon>Fagales</taxon>
        <taxon>Fagaceae</taxon>
        <taxon>Fagus</taxon>
    </lineage>
</organism>
<dbReference type="SUPFAM" id="SSF56672">
    <property type="entry name" value="DNA/RNA polymerases"/>
    <property type="match status" value="1"/>
</dbReference>
<dbReference type="PANTHER" id="PTHR11439:SF494">
    <property type="entry name" value="CYSTEINE-RICH RLK (RECEPTOR-LIKE PROTEIN KINASE) 8"/>
    <property type="match status" value="1"/>
</dbReference>
<dbReference type="Pfam" id="PF00098">
    <property type="entry name" value="zf-CCHC"/>
    <property type="match status" value="1"/>
</dbReference>
<feature type="domain" description="CCHC-type" evidence="4">
    <location>
        <begin position="276"/>
        <end position="290"/>
    </location>
</feature>
<keyword evidence="1" id="KW-0479">Metal-binding</keyword>
<dbReference type="SUPFAM" id="SSF57756">
    <property type="entry name" value="Retrovirus zinc finger-like domains"/>
    <property type="match status" value="2"/>
</dbReference>
<keyword evidence="2" id="KW-0175">Coiled coil</keyword>
<dbReference type="EMBL" id="OIVN01006359">
    <property type="protein sequence ID" value="SPD31419.1"/>
    <property type="molecule type" value="Genomic_DNA"/>
</dbReference>
<feature type="region of interest" description="Disordered" evidence="3">
    <location>
        <begin position="1135"/>
        <end position="1154"/>
    </location>
</feature>
<keyword evidence="1" id="KW-0863">Zinc-finger</keyword>
<dbReference type="InterPro" id="IPR001878">
    <property type="entry name" value="Znf_CCHC"/>
</dbReference>
<evidence type="ECO:0000313" key="5">
    <source>
        <dbReference type="EMBL" id="SPD31419.1"/>
    </source>
</evidence>
<keyword evidence="1" id="KW-0862">Zinc</keyword>
<dbReference type="SMART" id="SM00343">
    <property type="entry name" value="ZnF_C2HC"/>
    <property type="match status" value="2"/>
</dbReference>
<dbReference type="InterPro" id="IPR036875">
    <property type="entry name" value="Znf_CCHC_sf"/>
</dbReference>
<evidence type="ECO:0000256" key="2">
    <source>
        <dbReference type="SAM" id="Coils"/>
    </source>
</evidence>
<gene>
    <name evidence="5" type="ORF">FSB_LOCUS59301</name>
</gene>
<feature type="region of interest" description="Disordered" evidence="3">
    <location>
        <begin position="40"/>
        <end position="70"/>
    </location>
</feature>
<accession>A0A2N9J4P8</accession>
<dbReference type="InterPro" id="IPR043502">
    <property type="entry name" value="DNA/RNA_pol_sf"/>
</dbReference>
<proteinExistence type="predicted"/>
<dbReference type="PANTHER" id="PTHR11439">
    <property type="entry name" value="GAG-POL-RELATED RETROTRANSPOSON"/>
    <property type="match status" value="1"/>
</dbReference>
<evidence type="ECO:0000259" key="4">
    <source>
        <dbReference type="PROSITE" id="PS50158"/>
    </source>
</evidence>
<dbReference type="InterPro" id="IPR013103">
    <property type="entry name" value="RVT_2"/>
</dbReference>
<sequence length="1746" mass="198668">MEIIMKALQDLRQDNLDLRQDNLRTNARLDDLTTSILRRHEAPHMEDTEESHDAVPNRPPRQGHPYKGQDHFHRDQDEGMKGVKVEAPTFDGCLDPWVFTDWLRQMEHFFQMDEITNNLARRQEPLISDWLEMKQALSWNYLPITYKSTLLEKWDNLRQGPRSVIDYIEQFQEYKRRCQIVEEEVVTLGRLKKGLNDDLRRELIIRGITSLDQAYELAKNCELVAKTPFMRLSDIRGTTNNLHPSSNRPPRTGPTPTPLGKDVARDPSKPNTHIQCFKCQSFGHVVAQCPTEPFSLQRMNMRMTWQRKFMNSKALRISMIMKDATDVPRLIVVRYALTLPKESEDWRRSNIFHTYVKCGSTNCKVIIDSRSCINAVSSSLVTRLGVKLIPHSNPYKVSWVDTSSIDIKERCILSIQFMSYKDEIWYDVIPMDVGHIILGRPWLYDLDVTIYGRTNSCSFIFKGKKIKLNPLQLRHITEGKKREESKRKMFSMSIFPFLFYNISCQSLHFTPSTSSNSAPYLSHPLLYPTNITESHILPTSLTLIPSCPESPLPHCLEFPLVSIPSVELAISPSKSHTDTSLPINTLLESFMDTSSSIPSVSLRKSFRPVKAPSYLQDYHCNLAYSASNSFPSSIEVIHPIEHNLSYSHLSDSHKTFTLALSTHTEPQFYHEALHSPQWCEVMSKELNALEANHTWVLTSLPPRKHPIDCKWVYKLKFKSDGSIERYKARLIAKGYNQQEGIDYFETFSPVAKLVTIRSFVVIAIAKGWSLTQLNVNNAFLHGDLDEEVFMTLPPVSRLSQFLDQPRAPHLHAAHRVLQYLKGSPGQGLFFPSTNSLQLKGFCDSNWAGYSDTRWSVKGFCIFLGDSLISWYSKKQSIVSRSSTEAEYRAMTITTCEITWLLSLLRDFQIAHSLAALLFCDNQAALYITANPIFHERTKHIEKTSVVKISVQTLTPGVPNENTNLTLLGKLITLKTVPTPVIRDIVTKAWNQTRMSTFWIQIHGLPSRWQYKEFLKNIGRKVGVVDDVDLSGEDTMGWQRFVRLRVDINIEAPLKPGFFLPKPRLSDLWIGIKYEKTPDFCFNCGRIGHAYRECSSPPTMVKNPFGSFFQAFGSWVKADNGEQPIGIYSRPVDGEKNDQLNQAPQANHQPLPNKGVGNVVTSMTKVLSDSSETPVKDPQMVATKGQFDAVIGLVRIDCTKTSVEGLIASDVVPLEPNKLSVHGYAEAQGDSFQPNLVHEVWDPAQPVLYSLHSNPTCMTNPIPIGDSEGSYWSEGTPPITRRTSKWKKAARTKATNESREDPAVVFLMETRLEAKNMNWLRVRLAMKRAFAVVRHGTWGGLALLWANDIEVHIQSFSHSHINAWSTNNVGQRWRLTGFYGQHDASKRHESWSLLHRLRRMSDLPCLPSATGDMVEKESENVLIVPCAQKIGHRYSRQFRQLLAGWSRSIIRATPDLITTKQNQLQDLELEESNLYESDIDQTRKELAELFEQEELYWKQRSRVTRLSQGDSNTKFFHSCASQRRSCNTIFQLKDESDQWITNIDGMGALASRYFQDLFSTSNPPSIEHVTDVIDLVITPAMNSQLLREFSEDEIKSALFQMHPTKALGPDGRILKSLNTTNIALIPKVSKAESLAQFRPISLCNVSTLPPNPRTLADLLEDAALALSNAELIFFTTILWKLWCFLNDAIHGNRRVLIPALVQEAANLAKFSTFGRDGGSSRAHSTPQLWKEPAFGQAKVNFAIFRPK</sequence>
<feature type="compositionally biased region" description="Basic and acidic residues" evidence="3">
    <location>
        <begin position="40"/>
        <end position="55"/>
    </location>
</feature>
<dbReference type="Gene3D" id="2.40.70.10">
    <property type="entry name" value="Acid Proteases"/>
    <property type="match status" value="1"/>
</dbReference>
<dbReference type="PROSITE" id="PS50158">
    <property type="entry name" value="ZF_CCHC"/>
    <property type="match status" value="2"/>
</dbReference>
<dbReference type="GO" id="GO:0008270">
    <property type="term" value="F:zinc ion binding"/>
    <property type="evidence" value="ECO:0007669"/>
    <property type="project" value="UniProtKB-KW"/>
</dbReference>
<dbReference type="Pfam" id="PF03732">
    <property type="entry name" value="Retrotrans_gag"/>
    <property type="match status" value="1"/>
</dbReference>
<feature type="region of interest" description="Disordered" evidence="3">
    <location>
        <begin position="235"/>
        <end position="269"/>
    </location>
</feature>
<dbReference type="InterPro" id="IPR025836">
    <property type="entry name" value="Zn_knuckle_CX2CX4HX4C"/>
</dbReference>
<name>A0A2N9J4P8_FAGSY</name>
<evidence type="ECO:0000256" key="1">
    <source>
        <dbReference type="PROSITE-ProRule" id="PRU00047"/>
    </source>
</evidence>
<dbReference type="Gene3D" id="3.60.10.10">
    <property type="entry name" value="Endonuclease/exonuclease/phosphatase"/>
    <property type="match status" value="1"/>
</dbReference>
<dbReference type="Pfam" id="PF07727">
    <property type="entry name" value="RVT_2"/>
    <property type="match status" value="1"/>
</dbReference>
<protein>
    <recommendedName>
        <fullName evidence="4">CCHC-type domain-containing protein</fullName>
    </recommendedName>
</protein>
<dbReference type="InterPro" id="IPR036691">
    <property type="entry name" value="Endo/exonu/phosph_ase_sf"/>
</dbReference>
<evidence type="ECO:0000256" key="3">
    <source>
        <dbReference type="SAM" id="MobiDB-lite"/>
    </source>
</evidence>
<dbReference type="CDD" id="cd00303">
    <property type="entry name" value="retropepsin_like"/>
    <property type="match status" value="1"/>
</dbReference>
<dbReference type="GO" id="GO:0003676">
    <property type="term" value="F:nucleic acid binding"/>
    <property type="evidence" value="ECO:0007669"/>
    <property type="project" value="InterPro"/>
</dbReference>